<feature type="region of interest" description="Disordered" evidence="8">
    <location>
        <begin position="627"/>
        <end position="689"/>
    </location>
</feature>
<dbReference type="GO" id="GO:0005783">
    <property type="term" value="C:endoplasmic reticulum"/>
    <property type="evidence" value="ECO:0007669"/>
    <property type="project" value="TreeGrafter"/>
</dbReference>
<dbReference type="GO" id="GO:0016020">
    <property type="term" value="C:membrane"/>
    <property type="evidence" value="ECO:0007669"/>
    <property type="project" value="TreeGrafter"/>
</dbReference>
<proteinExistence type="predicted"/>
<accession>A0A8C7B712</accession>
<reference evidence="10" key="1">
    <citation type="submission" date="2025-08" db="UniProtKB">
        <authorList>
            <consortium name="Ensembl"/>
        </authorList>
    </citation>
    <scope>IDENTIFICATION</scope>
</reference>
<dbReference type="GO" id="GO:0004467">
    <property type="term" value="F:long-chain fatty acid-CoA ligase activity"/>
    <property type="evidence" value="ECO:0007669"/>
    <property type="project" value="UniProtKB-EC"/>
</dbReference>
<dbReference type="InterPro" id="IPR000873">
    <property type="entry name" value="AMP-dep_synth/lig_dom"/>
</dbReference>
<protein>
    <recommendedName>
        <fullName evidence="7">long-chain-fatty-acid--CoA ligase</fullName>
        <ecNumber evidence="7">6.2.1.3</ecNumber>
    </recommendedName>
</protein>
<evidence type="ECO:0000259" key="9">
    <source>
        <dbReference type="Pfam" id="PF00501"/>
    </source>
</evidence>
<dbReference type="Ensembl" id="ENSNVIT00000022841.1">
    <property type="protein sequence ID" value="ENSNVIP00000019587.1"/>
    <property type="gene ID" value="ENSNVIG00000015289.1"/>
</dbReference>
<dbReference type="GeneTree" id="ENSGT00940000164043"/>
<keyword evidence="4" id="KW-0276">Fatty acid metabolism</keyword>
<evidence type="ECO:0000256" key="5">
    <source>
        <dbReference type="ARBA" id="ARBA00022840"/>
    </source>
</evidence>
<feature type="region of interest" description="Disordered" evidence="8">
    <location>
        <begin position="1"/>
        <end position="23"/>
    </location>
</feature>
<dbReference type="PANTHER" id="PTHR43272:SF101">
    <property type="entry name" value="ACYL-COA SYNTHETASE BUBBLEGUM FAMILY MEMBER 2-RELATED"/>
    <property type="match status" value="1"/>
</dbReference>
<organism evidence="10 11">
    <name type="scientific">Neovison vison</name>
    <name type="common">American mink</name>
    <name type="synonym">Mustela vison</name>
    <dbReference type="NCBI Taxonomy" id="452646"/>
    <lineage>
        <taxon>Eukaryota</taxon>
        <taxon>Metazoa</taxon>
        <taxon>Chordata</taxon>
        <taxon>Craniata</taxon>
        <taxon>Vertebrata</taxon>
        <taxon>Euteleostomi</taxon>
        <taxon>Mammalia</taxon>
        <taxon>Eutheria</taxon>
        <taxon>Laurasiatheria</taxon>
        <taxon>Carnivora</taxon>
        <taxon>Caniformia</taxon>
        <taxon>Musteloidea</taxon>
        <taxon>Mustelidae</taxon>
        <taxon>Mustelinae</taxon>
        <taxon>Neogale</taxon>
    </lineage>
</organism>
<keyword evidence="3" id="KW-0547">Nucleotide-binding</keyword>
<dbReference type="EC" id="6.2.1.3" evidence="7"/>
<dbReference type="GO" id="GO:0005524">
    <property type="term" value="F:ATP binding"/>
    <property type="evidence" value="ECO:0007669"/>
    <property type="project" value="UniProtKB-KW"/>
</dbReference>
<feature type="compositionally biased region" description="Basic and acidic residues" evidence="8">
    <location>
        <begin position="1"/>
        <end position="17"/>
    </location>
</feature>
<evidence type="ECO:0000256" key="1">
    <source>
        <dbReference type="ARBA" id="ARBA00022490"/>
    </source>
</evidence>
<dbReference type="InterPro" id="IPR042099">
    <property type="entry name" value="ANL_N_sf"/>
</dbReference>
<dbReference type="Proteomes" id="UP000694425">
    <property type="component" value="Unplaced"/>
</dbReference>
<sequence length="787" mass="87467">MNRHFSKEDIQRPRLPTEHPYCTSKRDGEVHLRQEDAFTSQAPITVHDMVMNTAIKYANYIALGSKHRNGWHLLTYIEYYEECRRAAKAFLKLGLERFHGVGIMGLNSEEWVIANIGAIMAGGFSVGILATNSPKACQVIAESSEIDIFVVDNDRQLQKIIQIQGSLKHLKAIVQYKEEIRTRLQNLYSWRGFLDLAGGTSEDTLDRVIDSQKPNQCCTLVYSLSATGPPKAMMLSHDNITWTTLATAQRLSYKCPPEAQEILVNYLPLSYMGAQLLDMWVSISVAGTLYFAQPDALRGSLIDTLREVKPTLFHGVPWVWDRLLDSLKTDQLSSSPFRRRVDQWAMGLGLRTNRKAGGAGRLTFNQARKFLGLHHCRQYFSLGLGLSRATLDYFLSLNMPILALYGLSESTGIHTVSRQHDIRLLSCGKSLPRTHIKTQNEDDEGIGDIYIWGRNVFMGYLNDAENTQEKFDAHGWLRTGDLGFLDADKFLYIVGNTRGEQDKAASSGERINPNPIEERVKRYIPLVRYVVLVGQDAPYLCALLTLKINTDTGEPRNALTSEAVAFCRQLRSQSTRLSDIVYDGDPVVLEFIGQGIDAANAEVTSDSAKIMKWTILRTDFSVAGGELGERGRARKGPAAGAHSQAPGSCSLKRHRCPGHDPGHLRFSAAPPRNPAGGRGGGPQRGSPCRMDSLGALWDGATVPPLLGPLNPSLLPFRPQAPPCIPRTDLAHEHLILRGGRLLQGVEGRSRLARDSVTGATTKLKRAMVARIYQAEIENLYEEDDYDN</sequence>
<dbReference type="PANTHER" id="PTHR43272">
    <property type="entry name" value="LONG-CHAIN-FATTY-ACID--COA LIGASE"/>
    <property type="match status" value="1"/>
</dbReference>
<keyword evidence="2" id="KW-0436">Ligase</keyword>
<evidence type="ECO:0000256" key="8">
    <source>
        <dbReference type="SAM" id="MobiDB-lite"/>
    </source>
</evidence>
<dbReference type="Gene3D" id="3.40.50.12780">
    <property type="entry name" value="N-terminal domain of ligase-like"/>
    <property type="match status" value="1"/>
</dbReference>
<keyword evidence="4" id="KW-0443">Lipid metabolism</keyword>
<dbReference type="Pfam" id="PF23562">
    <property type="entry name" value="AMP-binding_C_3"/>
    <property type="match status" value="1"/>
</dbReference>
<name>A0A8C7B712_NEOVI</name>
<dbReference type="SUPFAM" id="SSF56801">
    <property type="entry name" value="Acetyl-CoA synthetase-like"/>
    <property type="match status" value="1"/>
</dbReference>
<evidence type="ECO:0000256" key="4">
    <source>
        <dbReference type="ARBA" id="ARBA00022832"/>
    </source>
</evidence>
<reference evidence="10" key="2">
    <citation type="submission" date="2025-09" db="UniProtKB">
        <authorList>
            <consortium name="Ensembl"/>
        </authorList>
    </citation>
    <scope>IDENTIFICATION</scope>
</reference>
<evidence type="ECO:0000256" key="2">
    <source>
        <dbReference type="ARBA" id="ARBA00022598"/>
    </source>
</evidence>
<keyword evidence="5" id="KW-0067">ATP-binding</keyword>
<evidence type="ECO:0000313" key="11">
    <source>
        <dbReference type="Proteomes" id="UP000694425"/>
    </source>
</evidence>
<comment type="catalytic activity">
    <reaction evidence="6">
        <text>a long-chain fatty acid + ATP + CoA = a long-chain fatty acyl-CoA + AMP + diphosphate</text>
        <dbReference type="Rhea" id="RHEA:15421"/>
        <dbReference type="ChEBI" id="CHEBI:30616"/>
        <dbReference type="ChEBI" id="CHEBI:33019"/>
        <dbReference type="ChEBI" id="CHEBI:57287"/>
        <dbReference type="ChEBI" id="CHEBI:57560"/>
        <dbReference type="ChEBI" id="CHEBI:83139"/>
        <dbReference type="ChEBI" id="CHEBI:456215"/>
        <dbReference type="EC" id="6.2.1.3"/>
    </reaction>
    <physiologicalReaction direction="left-to-right" evidence="6">
        <dbReference type="Rhea" id="RHEA:15422"/>
    </physiologicalReaction>
</comment>
<evidence type="ECO:0000256" key="3">
    <source>
        <dbReference type="ARBA" id="ARBA00022741"/>
    </source>
</evidence>
<keyword evidence="11" id="KW-1185">Reference proteome</keyword>
<feature type="domain" description="AMP-dependent synthetase/ligase" evidence="9">
    <location>
        <begin position="56"/>
        <end position="461"/>
    </location>
</feature>
<keyword evidence="1" id="KW-0963">Cytoplasm</keyword>
<evidence type="ECO:0000313" key="10">
    <source>
        <dbReference type="Ensembl" id="ENSNVIP00000019587.1"/>
    </source>
</evidence>
<evidence type="ECO:0000256" key="7">
    <source>
        <dbReference type="ARBA" id="ARBA00026121"/>
    </source>
</evidence>
<dbReference type="AlphaFoldDB" id="A0A8C7B712"/>
<dbReference type="Pfam" id="PF00501">
    <property type="entry name" value="AMP-binding"/>
    <property type="match status" value="1"/>
</dbReference>
<evidence type="ECO:0000256" key="6">
    <source>
        <dbReference type="ARBA" id="ARBA00024484"/>
    </source>
</evidence>